<feature type="binding site" evidence="12">
    <location>
        <position position="712"/>
    </location>
    <ligand>
        <name>[4Fe-4S] cluster</name>
        <dbReference type="ChEBI" id="CHEBI:49883"/>
        <label>1</label>
    </ligand>
</feature>
<feature type="binding site" evidence="12">
    <location>
        <position position="1092"/>
    </location>
    <ligand>
        <name>[4Fe-4S] cluster</name>
        <dbReference type="ChEBI" id="CHEBI:49883"/>
        <label>3</label>
    </ligand>
</feature>
<evidence type="ECO:0000313" key="15">
    <source>
        <dbReference type="Proteomes" id="UP000245362"/>
    </source>
</evidence>
<feature type="binding site" evidence="12">
    <location>
        <position position="763"/>
    </location>
    <ligand>
        <name>[4Fe-4S] cluster</name>
        <dbReference type="ChEBI" id="CHEBI:49883"/>
        <label>2</label>
    </ligand>
</feature>
<feature type="site" description="Important for catalytic activity" evidence="11">
    <location>
        <position position="76"/>
    </location>
</feature>
<evidence type="ECO:0000256" key="1">
    <source>
        <dbReference type="ARBA" id="ARBA00009032"/>
    </source>
</evidence>
<evidence type="ECO:0000256" key="3">
    <source>
        <dbReference type="ARBA" id="ARBA00022485"/>
    </source>
</evidence>
<dbReference type="FunFam" id="3.30.70.20:FF:000022">
    <property type="entry name" value="Pyruvate:ferredoxin (Flavodoxin) oxidoreductase"/>
    <property type="match status" value="1"/>
</dbReference>
<sequence>MPVPSTPTVNDNVKANTRIIDGSEAVASVAYRCNDIIGIYPITPASVMAELCDEWSAAGQPNFRGSVPTIFEMQSEGGAAGLLHGALTAGALATSFTSSQGLLLMLPNMYKIAGELTPFVLHVATRTVATHALSIFCEHSDVMAARQTGFALLAAGSVQQAHDFALIAQAATLKSRVPFVHFFDGFRTSHEINHVKCLDDETLRSMLNPHLINENYRRRLTPDSPSLRGSSQNPDTYFQAREAVNRFYDICPDTVEEVMEQFADLTGREYKPFEYYGDEDATDLMVLMGSATSTVKTAIDALNRHGQKVGLLSVNLYRPFSVRHCLREIPASIIRIAVLDRCKEAGATGEPLYLDMVSAINQGWKNTHGTGLPQVFGGRYGLSAKEFTPKHAEAVFAQMQSQHLEHNFTVGIIDDVTHLSVPMPATSVICDPIKLSAMFFGLGSDGTVGANKNTIKIIGENSDLYGQGYFLYDSKKSGAMTTSHLRFDTKSIDEPYLIEQADFIGCHQFSLLHHNDVLQYAKQGATLLFNSPYNKDEVWQHLSYQDQQQIIDKEMTVYTIDATKVANECGIRGRINNIMQRAFFLLTGIIDNSLALKEQKQAVFTTYNRKGQAVVDANYAAIEATPNALQQVEITPDNRVPDTVLPIVSAKAPEFVKNVTAQLMQHKGDYLPVSAFPVDGAWPTGTSKWEKRDIATSIPVWIEENCTQCNICSVVCPHSAIRTKVIHHEHSFDDAPASFKAVPYKARDFKGEQYTLQVSPQDCTGCQLCVEMCPPNKKDDTSRHALAMVDRTDISAEQTDNFNYFVDLPELKPIQIQHMDARTSQLLEPLFEFSGACSGCGETPYIKLLTQLYGDHMLIANATGCSSIYGGNLPTTPYSQNPEGQGPAWSNSLFEDNAEFGLGMRMAVDSDRELALQLLEHYKETLPLELYNAIVHFSGDSSVEGISAQRKLIAQLKELYAEHHPLHLHANALIAKSVWIIGGDGWAYDIGYGGLDHVLSCGKNVNIIVLDNQVYANTGGQQSKATPTGAVAKFASQGKKMVGKDLGITSMVNGNAYVATVALGANMNQTMKAIQEAESYQGPSIIIAYASCIAHGIDMAEGIEQQRLLIECGLWPLYRFDPRLKEEGQPALQLDSKPPKHDVEEFSELQNRFFQLSTRDHASYENVLSSLREQVDYKQSLLTHLAEWK</sequence>
<feature type="binding site" evidence="12">
    <location>
        <position position="709"/>
    </location>
    <ligand>
        <name>[4Fe-4S] cluster</name>
        <dbReference type="ChEBI" id="CHEBI:49883"/>
        <label>1</label>
    </ligand>
</feature>
<dbReference type="InterPro" id="IPR037112">
    <property type="entry name" value="Pyrv-flavodox_OxR_EKR_sf"/>
</dbReference>
<feature type="site" description="Important for catalytic activity" evidence="11">
    <location>
        <position position="126"/>
    </location>
</feature>
<feature type="binding site" evidence="12">
    <location>
        <position position="840"/>
    </location>
    <ligand>
        <name>[4Fe-4S] cluster</name>
        <dbReference type="ChEBI" id="CHEBI:49883"/>
        <label>3</label>
    </ligand>
</feature>
<feature type="domain" description="4Fe-4S ferredoxin-type" evidence="13">
    <location>
        <begin position="697"/>
        <end position="726"/>
    </location>
</feature>
<dbReference type="InterPro" id="IPR019456">
    <property type="entry name" value="Pyrv-flavodox_OxRtase_EKR"/>
</dbReference>
<comment type="cofactor">
    <cofactor evidence="12">
        <name>[4Fe-4S] cluster</name>
        <dbReference type="ChEBI" id="CHEBI:49883"/>
    </cofactor>
    <text evidence="12">Binds 3 [4Fe-4S] clusters per subunit.</text>
</comment>
<dbReference type="NCBIfam" id="TIGR02176">
    <property type="entry name" value="pyruv_ox_red"/>
    <property type="match status" value="1"/>
</dbReference>
<dbReference type="GO" id="GO:0022900">
    <property type="term" value="P:electron transport chain"/>
    <property type="evidence" value="ECO:0007669"/>
    <property type="project" value="InterPro"/>
</dbReference>
<dbReference type="Pfam" id="PF02775">
    <property type="entry name" value="TPP_enzyme_C"/>
    <property type="match status" value="1"/>
</dbReference>
<dbReference type="SUPFAM" id="SSF54862">
    <property type="entry name" value="4Fe-4S ferredoxins"/>
    <property type="match status" value="1"/>
</dbReference>
<comment type="function">
    <text evidence="10">Oxidoreductase required for the transfer of electrons from pyruvate to flavodoxin.</text>
</comment>
<dbReference type="FunFam" id="3.40.920.10:FF:000001">
    <property type="entry name" value="Pyruvate:ferredoxin (Flavodoxin) oxidoreductase"/>
    <property type="match status" value="1"/>
</dbReference>
<keyword evidence="4 12" id="KW-0479">Metal-binding</keyword>
<evidence type="ECO:0000256" key="10">
    <source>
        <dbReference type="PIRNR" id="PIRNR000159"/>
    </source>
</evidence>
<evidence type="ECO:0000259" key="13">
    <source>
        <dbReference type="PROSITE" id="PS51379"/>
    </source>
</evidence>
<feature type="domain" description="4Fe-4S ferredoxin-type" evidence="13">
    <location>
        <begin position="754"/>
        <end position="783"/>
    </location>
</feature>
<dbReference type="EC" id="1.2.7.-" evidence="10"/>
<dbReference type="InterPro" id="IPR050722">
    <property type="entry name" value="Pyruvate:ferred/Flavod_OxRd"/>
</dbReference>
<dbReference type="Gene3D" id="3.40.50.920">
    <property type="match status" value="1"/>
</dbReference>
<organism evidence="14 15">
    <name type="scientific">Vibrio albus</name>
    <dbReference type="NCBI Taxonomy" id="2200953"/>
    <lineage>
        <taxon>Bacteria</taxon>
        <taxon>Pseudomonadati</taxon>
        <taxon>Pseudomonadota</taxon>
        <taxon>Gammaproteobacteria</taxon>
        <taxon>Vibrionales</taxon>
        <taxon>Vibrionaceae</taxon>
        <taxon>Vibrio</taxon>
    </lineage>
</organism>
<evidence type="ECO:0000256" key="8">
    <source>
        <dbReference type="ARBA" id="ARBA00023014"/>
    </source>
</evidence>
<comment type="similarity">
    <text evidence="1 10">Belongs to the pyruvate:ferredoxin/flavodoxin oxidoreductase family.</text>
</comment>
<comment type="catalytic activity">
    <reaction evidence="9 10">
        <text>oxidized [flavodoxin] + pyruvate + CoA + 2 H(+) = reduced [flavodoxin] + acetyl-CoA + CO2</text>
        <dbReference type="Rhea" id="RHEA:44140"/>
        <dbReference type="Rhea" id="RHEA-COMP:10622"/>
        <dbReference type="Rhea" id="RHEA-COMP:10623"/>
        <dbReference type="ChEBI" id="CHEBI:15361"/>
        <dbReference type="ChEBI" id="CHEBI:15378"/>
        <dbReference type="ChEBI" id="CHEBI:16526"/>
        <dbReference type="ChEBI" id="CHEBI:57287"/>
        <dbReference type="ChEBI" id="CHEBI:57288"/>
        <dbReference type="ChEBI" id="CHEBI:57618"/>
        <dbReference type="ChEBI" id="CHEBI:58210"/>
    </reaction>
</comment>
<dbReference type="InterPro" id="IPR009014">
    <property type="entry name" value="Transketo_C/PFOR_II"/>
</dbReference>
<dbReference type="Gene3D" id="3.40.50.970">
    <property type="match status" value="2"/>
</dbReference>
<keyword evidence="6 10" id="KW-0560">Oxidoreductase</keyword>
<evidence type="ECO:0000256" key="7">
    <source>
        <dbReference type="ARBA" id="ARBA00023004"/>
    </source>
</evidence>
<protein>
    <recommendedName>
        <fullName evidence="10">Pyruvate-flavodoxin oxidoreductase</fullName>
        <ecNumber evidence="10">1.2.7.-</ecNumber>
    </recommendedName>
</protein>
<accession>A0A2U3BCM1</accession>
<dbReference type="OrthoDB" id="9794954at2"/>
<feature type="binding site" evidence="12">
    <location>
        <position position="865"/>
    </location>
    <ligand>
        <name>[4Fe-4S] cluster</name>
        <dbReference type="ChEBI" id="CHEBI:49883"/>
        <label>3</label>
    </ligand>
</feature>
<evidence type="ECO:0000256" key="2">
    <source>
        <dbReference type="ARBA" id="ARBA00022448"/>
    </source>
</evidence>
<dbReference type="SMART" id="SM00890">
    <property type="entry name" value="EKR"/>
    <property type="match status" value="1"/>
</dbReference>
<dbReference type="CDD" id="cd07034">
    <property type="entry name" value="TPP_PYR_PFOR_IOR-alpha_like"/>
    <property type="match status" value="1"/>
</dbReference>
<dbReference type="Pfam" id="PF17147">
    <property type="entry name" value="PFOR_II"/>
    <property type="match status" value="1"/>
</dbReference>
<dbReference type="InterPro" id="IPR002880">
    <property type="entry name" value="Pyrv_Fd/Flavodoxin_OxRdtase_N"/>
</dbReference>
<name>A0A2U3BCM1_9VIBR</name>
<dbReference type="InterPro" id="IPR017896">
    <property type="entry name" value="4Fe4S_Fe-S-bd"/>
</dbReference>
<dbReference type="InterPro" id="IPR017900">
    <property type="entry name" value="4Fe4S_Fe_S_CS"/>
</dbReference>
<dbReference type="SUPFAM" id="SSF52922">
    <property type="entry name" value="TK C-terminal domain-like"/>
    <property type="match status" value="1"/>
</dbReference>
<feature type="binding site" evidence="12">
    <location>
        <position position="773"/>
    </location>
    <ligand>
        <name>[4Fe-4S] cluster</name>
        <dbReference type="ChEBI" id="CHEBI:49883"/>
        <label>1</label>
    </ligand>
</feature>
<dbReference type="GO" id="GO:0044281">
    <property type="term" value="P:small molecule metabolic process"/>
    <property type="evidence" value="ECO:0007669"/>
    <property type="project" value="UniProtKB-ARBA"/>
</dbReference>
<feature type="site" description="Important for catalytic activity" evidence="11">
    <location>
        <position position="1017"/>
    </location>
</feature>
<evidence type="ECO:0000256" key="6">
    <source>
        <dbReference type="ARBA" id="ARBA00023002"/>
    </source>
</evidence>
<feature type="binding site" evidence="12">
    <location>
        <position position="837"/>
    </location>
    <ligand>
        <name>[4Fe-4S] cluster</name>
        <dbReference type="ChEBI" id="CHEBI:49883"/>
        <label>3</label>
    </ligand>
</feature>
<dbReference type="GO" id="GO:0005506">
    <property type="term" value="F:iron ion binding"/>
    <property type="evidence" value="ECO:0007669"/>
    <property type="project" value="InterPro"/>
</dbReference>
<dbReference type="Gene3D" id="3.40.920.10">
    <property type="entry name" value="Pyruvate-ferredoxin oxidoreductase, PFOR, domain III"/>
    <property type="match status" value="1"/>
</dbReference>
<comment type="caution">
    <text evidence="14">The sequence shown here is derived from an EMBL/GenBank/DDBJ whole genome shotgun (WGS) entry which is preliminary data.</text>
</comment>
<dbReference type="FunFam" id="3.40.50.920:FF:000007">
    <property type="entry name" value="Pyruvate:ferredoxin (Flavodoxin) oxidoreductase"/>
    <property type="match status" value="1"/>
</dbReference>
<dbReference type="PROSITE" id="PS00198">
    <property type="entry name" value="4FE4S_FER_1"/>
    <property type="match status" value="2"/>
</dbReference>
<feature type="binding site" evidence="12">
    <location>
        <position position="706"/>
    </location>
    <ligand>
        <name>[4Fe-4S] cluster</name>
        <dbReference type="ChEBI" id="CHEBI:49883"/>
        <label>1</label>
    </ligand>
</feature>
<gene>
    <name evidence="14" type="primary">nifJ</name>
    <name evidence="14" type="ORF">DI392_05310</name>
</gene>
<dbReference type="PANTHER" id="PTHR32154:SF0">
    <property type="entry name" value="PYRUVATE-FLAVODOXIN OXIDOREDUCTASE-RELATED"/>
    <property type="match status" value="1"/>
</dbReference>
<dbReference type="SUPFAM" id="SSF53323">
    <property type="entry name" value="Pyruvate-ferredoxin oxidoreductase, PFOR, domain III"/>
    <property type="match status" value="1"/>
</dbReference>
<proteinExistence type="inferred from homology"/>
<dbReference type="Gene3D" id="4.10.780.10">
    <property type="entry name" value="Pyruvate-flavodoxin oxidoreductase, EKR domain"/>
    <property type="match status" value="1"/>
</dbReference>
<keyword evidence="5 10" id="KW-0249">Electron transport</keyword>
<dbReference type="Pfam" id="PF10371">
    <property type="entry name" value="EKR"/>
    <property type="match status" value="1"/>
</dbReference>
<feature type="binding site" evidence="12">
    <location>
        <position position="766"/>
    </location>
    <ligand>
        <name>[4Fe-4S] cluster</name>
        <dbReference type="ChEBI" id="CHEBI:49883"/>
        <label>2</label>
    </ligand>
</feature>
<dbReference type="RefSeq" id="WP_109318863.1">
    <property type="nucleotide sequence ID" value="NZ_QFWT01000002.1"/>
</dbReference>
<dbReference type="EMBL" id="QFWT01000002">
    <property type="protein sequence ID" value="PWI34527.1"/>
    <property type="molecule type" value="Genomic_DNA"/>
</dbReference>
<feature type="site" description="Important for catalytic activity" evidence="11">
    <location>
        <position position="43"/>
    </location>
</feature>
<dbReference type="FunFam" id="3.40.50.970:FF:000012">
    <property type="entry name" value="Pyruvate:ferredoxin (Flavodoxin) oxidoreductase"/>
    <property type="match status" value="1"/>
</dbReference>
<reference evidence="14 15" key="1">
    <citation type="submission" date="2018-05" db="EMBL/GenBank/DDBJ databases">
        <title>Vibrio limimaris sp. nov., isolated from marine sediment.</title>
        <authorList>
            <person name="Li C.-M."/>
        </authorList>
    </citation>
    <scope>NUCLEOTIDE SEQUENCE [LARGE SCALE GENOMIC DNA]</scope>
    <source>
        <strain evidence="14 15">E4404</strain>
    </source>
</reference>
<keyword evidence="15" id="KW-1185">Reference proteome</keyword>
<feature type="binding site" evidence="12">
    <location>
        <position position="716"/>
    </location>
    <ligand>
        <name>[4Fe-4S] cluster</name>
        <dbReference type="ChEBI" id="CHEBI:49883"/>
        <label>2</label>
    </ligand>
</feature>
<dbReference type="InterPro" id="IPR011766">
    <property type="entry name" value="TPP_enzyme_TPP-bd"/>
</dbReference>
<dbReference type="Gene3D" id="3.30.70.20">
    <property type="match status" value="1"/>
</dbReference>
<dbReference type="InterPro" id="IPR002869">
    <property type="entry name" value="Pyrv_flavodox_OxRed_cen"/>
</dbReference>
<dbReference type="GO" id="GO:0016903">
    <property type="term" value="F:oxidoreductase activity, acting on the aldehyde or oxo group of donors"/>
    <property type="evidence" value="ECO:0007669"/>
    <property type="project" value="InterPro"/>
</dbReference>
<evidence type="ECO:0000256" key="9">
    <source>
        <dbReference type="ARBA" id="ARBA00048963"/>
    </source>
</evidence>
<keyword evidence="3 12" id="KW-0004">4Fe-4S</keyword>
<feature type="binding site" evidence="12">
    <location>
        <position position="769"/>
    </location>
    <ligand>
        <name>[4Fe-4S] cluster</name>
        <dbReference type="ChEBI" id="CHEBI:49883"/>
        <label>2</label>
    </ligand>
</feature>
<dbReference type="PANTHER" id="PTHR32154">
    <property type="entry name" value="PYRUVATE-FLAVODOXIN OXIDOREDUCTASE-RELATED"/>
    <property type="match status" value="1"/>
</dbReference>
<dbReference type="InterPro" id="IPR029061">
    <property type="entry name" value="THDP-binding"/>
</dbReference>
<dbReference type="GO" id="GO:0051539">
    <property type="term" value="F:4 iron, 4 sulfur cluster binding"/>
    <property type="evidence" value="ECO:0007669"/>
    <property type="project" value="UniProtKB-KW"/>
</dbReference>
<dbReference type="PROSITE" id="PS51379">
    <property type="entry name" value="4FE4S_FER_2"/>
    <property type="match status" value="2"/>
</dbReference>
<dbReference type="PIRSF" id="PIRSF000159">
    <property type="entry name" value="NifJ"/>
    <property type="match status" value="1"/>
</dbReference>
<evidence type="ECO:0000256" key="4">
    <source>
        <dbReference type="ARBA" id="ARBA00022723"/>
    </source>
</evidence>
<evidence type="ECO:0000256" key="11">
    <source>
        <dbReference type="PIRSR" id="PIRSR000159-2"/>
    </source>
</evidence>
<evidence type="ECO:0000256" key="12">
    <source>
        <dbReference type="PIRSR" id="PIRSR000159-50"/>
    </source>
</evidence>
<dbReference type="Pfam" id="PF01558">
    <property type="entry name" value="POR"/>
    <property type="match status" value="1"/>
</dbReference>
<dbReference type="Proteomes" id="UP000245362">
    <property type="component" value="Unassembled WGS sequence"/>
</dbReference>
<dbReference type="InterPro" id="IPR019752">
    <property type="entry name" value="Pyrv/ketoisovalerate_OxRed_cat"/>
</dbReference>
<dbReference type="Pfam" id="PF01855">
    <property type="entry name" value="POR_N"/>
    <property type="match status" value="1"/>
</dbReference>
<dbReference type="SUPFAM" id="SSF52518">
    <property type="entry name" value="Thiamin diphosphate-binding fold (THDP-binding)"/>
    <property type="match status" value="2"/>
</dbReference>
<keyword evidence="14" id="KW-0670">Pyruvate</keyword>
<keyword evidence="7 12" id="KW-0408">Iron</keyword>
<dbReference type="Pfam" id="PF12838">
    <property type="entry name" value="Fer4_7"/>
    <property type="match status" value="1"/>
</dbReference>
<dbReference type="GO" id="GO:0006979">
    <property type="term" value="P:response to oxidative stress"/>
    <property type="evidence" value="ECO:0007669"/>
    <property type="project" value="TreeGrafter"/>
</dbReference>
<evidence type="ECO:0000256" key="5">
    <source>
        <dbReference type="ARBA" id="ARBA00022982"/>
    </source>
</evidence>
<dbReference type="InterPro" id="IPR033412">
    <property type="entry name" value="PFOR_II"/>
</dbReference>
<dbReference type="AlphaFoldDB" id="A0A2U3BCM1"/>
<keyword evidence="2 10" id="KW-0813">Transport</keyword>
<dbReference type="GO" id="GO:0030976">
    <property type="term" value="F:thiamine pyrophosphate binding"/>
    <property type="evidence" value="ECO:0007669"/>
    <property type="project" value="InterPro"/>
</dbReference>
<evidence type="ECO:0000313" key="14">
    <source>
        <dbReference type="EMBL" id="PWI34527.1"/>
    </source>
</evidence>
<keyword evidence="8 12" id="KW-0411">Iron-sulfur</keyword>
<dbReference type="InterPro" id="IPR011895">
    <property type="entry name" value="Pyrv_flavodox_OxRed"/>
</dbReference>